<reference evidence="4 5" key="1">
    <citation type="submission" date="2020-11" db="EMBL/GenBank/DDBJ databases">
        <authorList>
            <person name="Lassalle F."/>
        </authorList>
    </citation>
    <scope>NUCLEOTIDE SEQUENCE [LARGE SCALE GENOMIC DNA]</scope>
    <source>
        <strain evidence="4 5">AB21</strain>
    </source>
</reference>
<evidence type="ECO:0000259" key="2">
    <source>
        <dbReference type="Pfam" id="PF03972"/>
    </source>
</evidence>
<dbReference type="Pfam" id="PF19305">
    <property type="entry name" value="MmgE_PrpD_C"/>
    <property type="match status" value="1"/>
</dbReference>
<evidence type="ECO:0000259" key="3">
    <source>
        <dbReference type="Pfam" id="PF19305"/>
    </source>
</evidence>
<dbReference type="InterPro" id="IPR036148">
    <property type="entry name" value="MmgE/PrpD_sf"/>
</dbReference>
<dbReference type="InterPro" id="IPR042183">
    <property type="entry name" value="MmgE/PrpD_sf_1"/>
</dbReference>
<name>A0ABN7JSL7_9HYPH</name>
<dbReference type="InterPro" id="IPR005656">
    <property type="entry name" value="MmgE_PrpD"/>
</dbReference>
<comment type="similarity">
    <text evidence="1">Belongs to the PrpD family.</text>
</comment>
<dbReference type="Proteomes" id="UP000601041">
    <property type="component" value="Unassembled WGS sequence"/>
</dbReference>
<feature type="domain" description="MmgE/PrpD C-terminal" evidence="3">
    <location>
        <begin position="268"/>
        <end position="428"/>
    </location>
</feature>
<dbReference type="Gene3D" id="3.30.1330.120">
    <property type="entry name" value="2-methylcitrate dehydratase PrpD"/>
    <property type="match status" value="1"/>
</dbReference>
<dbReference type="PANTHER" id="PTHR16943:SF8">
    <property type="entry name" value="2-METHYLCITRATE DEHYDRATASE"/>
    <property type="match status" value="1"/>
</dbReference>
<proteinExistence type="inferred from homology"/>
<dbReference type="RefSeq" id="WP_142588244.1">
    <property type="nucleotide sequence ID" value="NZ_CABFWE030000005.1"/>
</dbReference>
<comment type="caution">
    <text evidence="4">The sequence shown here is derived from an EMBL/GenBank/DDBJ whole genome shotgun (WGS) entry which is preliminary data.</text>
</comment>
<keyword evidence="5" id="KW-1185">Reference proteome</keyword>
<evidence type="ECO:0000256" key="1">
    <source>
        <dbReference type="ARBA" id="ARBA00006174"/>
    </source>
</evidence>
<dbReference type="InterPro" id="IPR045337">
    <property type="entry name" value="MmgE_PrpD_C"/>
</dbReference>
<dbReference type="InterPro" id="IPR045336">
    <property type="entry name" value="MmgE_PrpD_N"/>
</dbReference>
<dbReference type="EMBL" id="CABFWE030000005">
    <property type="protein sequence ID" value="CAD7040919.1"/>
    <property type="molecule type" value="Genomic_DNA"/>
</dbReference>
<gene>
    <name evidence="4" type="ORF">RHAB21_03107</name>
</gene>
<dbReference type="SUPFAM" id="SSF103378">
    <property type="entry name" value="2-methylcitrate dehydratase PrpD"/>
    <property type="match status" value="1"/>
</dbReference>
<feature type="domain" description="MmgE/PrpD N-terminal" evidence="2">
    <location>
        <begin position="8"/>
        <end position="243"/>
    </location>
</feature>
<dbReference type="PANTHER" id="PTHR16943">
    <property type="entry name" value="2-METHYLCITRATE DEHYDRATASE-RELATED"/>
    <property type="match status" value="1"/>
</dbReference>
<dbReference type="Pfam" id="PF03972">
    <property type="entry name" value="MmgE_PrpD_N"/>
    <property type="match status" value="1"/>
</dbReference>
<accession>A0ABN7JSL7</accession>
<evidence type="ECO:0000313" key="5">
    <source>
        <dbReference type="Proteomes" id="UP000601041"/>
    </source>
</evidence>
<dbReference type="InterPro" id="IPR042188">
    <property type="entry name" value="MmgE/PrpD_sf_2"/>
</dbReference>
<organism evidence="4 5">
    <name type="scientific">Pseudorhizobium halotolerans</name>
    <dbReference type="NCBI Taxonomy" id="1233081"/>
    <lineage>
        <taxon>Bacteria</taxon>
        <taxon>Pseudomonadati</taxon>
        <taxon>Pseudomonadota</taxon>
        <taxon>Alphaproteobacteria</taxon>
        <taxon>Hyphomicrobiales</taxon>
        <taxon>Rhizobiaceae</taxon>
        <taxon>Rhizobium/Agrobacterium group</taxon>
        <taxon>Pseudorhizobium</taxon>
    </lineage>
</organism>
<evidence type="ECO:0000313" key="4">
    <source>
        <dbReference type="EMBL" id="CAD7040919.1"/>
    </source>
</evidence>
<sequence length="451" mass="47690">MSNPLITLAEAAAHWNRCPLLEEVDWQTRRTILDWFGSMLPGCLDGPGPALAKVLASGRGEGRAISYVDGSAGTSRHAALLNGVTSHTAEFDDIFRDGGYHPGSPTISAALAVAQDVGASGEAFRRAVIGGYEVGCRIAIALQPSHYRDWHITATVGTIGAAVSTAMLLGGTADTIAHAIAISTSFAGGHQENLQGLGNTKPLHCGHAAEAGVLAGLAASAGVTGSLDSLHAPHGYAAASSDTTGNWQAALDGLGEWTPITRMTFKNHGCCGHIFPTLDGIRTLQSQVGFQADDIHSITVHGYGPTAAICNRMKVETARDARFSVQYCVGALLTIGRVRMEAFTPEALAREDIRAIMPKVVVVEDAEIAAAYPSRRMARLRVELTDGRVLDHFQQTRKGDPDDPLTDEELVEKYDELAAVALGDQDREGLKQQVLFGTDLPLALTIAPRTA</sequence>
<protein>
    <submittedName>
        <fullName evidence="4">MmgE/PrpD family protein</fullName>
    </submittedName>
</protein>
<dbReference type="Gene3D" id="1.10.4100.10">
    <property type="entry name" value="2-methylcitrate dehydratase PrpD"/>
    <property type="match status" value="1"/>
</dbReference>